<keyword evidence="1" id="KW-0732">Signal</keyword>
<name>A0A2T3AVR4_AMORE</name>
<dbReference type="InParanoid" id="A0A2T3AVR4"/>
<organism evidence="2 3">
    <name type="scientific">Amorphotheca resinae ATCC 22711</name>
    <dbReference type="NCBI Taxonomy" id="857342"/>
    <lineage>
        <taxon>Eukaryota</taxon>
        <taxon>Fungi</taxon>
        <taxon>Dikarya</taxon>
        <taxon>Ascomycota</taxon>
        <taxon>Pezizomycotina</taxon>
        <taxon>Leotiomycetes</taxon>
        <taxon>Helotiales</taxon>
        <taxon>Amorphothecaceae</taxon>
        <taxon>Amorphotheca</taxon>
    </lineage>
</organism>
<dbReference type="STRING" id="857342.A0A2T3AVR4"/>
<dbReference type="Proteomes" id="UP000241818">
    <property type="component" value="Unassembled WGS sequence"/>
</dbReference>
<evidence type="ECO:0000256" key="1">
    <source>
        <dbReference type="SAM" id="SignalP"/>
    </source>
</evidence>
<reference evidence="2 3" key="1">
    <citation type="journal article" date="2018" name="New Phytol.">
        <title>Comparative genomics and transcriptomics depict ericoid mycorrhizal fungi as versatile saprotrophs and plant mutualists.</title>
        <authorList>
            <person name="Martino E."/>
            <person name="Morin E."/>
            <person name="Grelet G.A."/>
            <person name="Kuo A."/>
            <person name="Kohler A."/>
            <person name="Daghino S."/>
            <person name="Barry K.W."/>
            <person name="Cichocki N."/>
            <person name="Clum A."/>
            <person name="Dockter R.B."/>
            <person name="Hainaut M."/>
            <person name="Kuo R.C."/>
            <person name="LaButti K."/>
            <person name="Lindahl B.D."/>
            <person name="Lindquist E.A."/>
            <person name="Lipzen A."/>
            <person name="Khouja H.R."/>
            <person name="Magnuson J."/>
            <person name="Murat C."/>
            <person name="Ohm R.A."/>
            <person name="Singer S.W."/>
            <person name="Spatafora J.W."/>
            <person name="Wang M."/>
            <person name="Veneault-Fourrey C."/>
            <person name="Henrissat B."/>
            <person name="Grigoriev I.V."/>
            <person name="Martin F.M."/>
            <person name="Perotto S."/>
        </authorList>
    </citation>
    <scope>NUCLEOTIDE SEQUENCE [LARGE SCALE GENOMIC DNA]</scope>
    <source>
        <strain evidence="2 3">ATCC 22711</strain>
    </source>
</reference>
<proteinExistence type="predicted"/>
<feature type="chain" id="PRO_5015487986" description="F-box domain-containing protein" evidence="1">
    <location>
        <begin position="21"/>
        <end position="417"/>
    </location>
</feature>
<dbReference type="EMBL" id="KZ679014">
    <property type="protein sequence ID" value="PSS12766.1"/>
    <property type="molecule type" value="Genomic_DNA"/>
</dbReference>
<sequence length="417" mass="47218">MTTHIPTSLIDLLSNHLVLAQLAPYLSISALFNLSVTSRRFNEVICSDPNAFQRLDLSTVRGVPYHLCELEPYEPHTVVDDHGHSVEERERYCLPLKKLANISWKRDLLPTVQTLILDRQYVHVDMVRDILLDHACQIRLLSLIDVRGLDRLDFQHLIDDIFRGGRRLDSPRLEAIYYFGPPSVSGKFCDQPVASDADEDPNPWYLRSKVAFQPPEFEFLYSALLRATQGVLVWDAVLCRAPRHTYPNPRYIIPTIASVALGPRGCHICHSSPEGPGSTVNQLPLLSPPPLHSSLIKVAQEVPSNGPRTAPLPFYARCVSCLKHRWCVRCNKWWCENCYQFGGPNCYKENNARGLDSAGTKSECDECGRLCSECNTKYQKLYMCCNTTHCLIHDKQSSGLMRSMCSFTCARALKQLL</sequence>
<evidence type="ECO:0000313" key="3">
    <source>
        <dbReference type="Proteomes" id="UP000241818"/>
    </source>
</evidence>
<protein>
    <recommendedName>
        <fullName evidence="4">F-box domain-containing protein</fullName>
    </recommendedName>
</protein>
<feature type="signal peptide" evidence="1">
    <location>
        <begin position="1"/>
        <end position="20"/>
    </location>
</feature>
<gene>
    <name evidence="2" type="ORF">M430DRAFT_260715</name>
</gene>
<dbReference type="OrthoDB" id="5345494at2759"/>
<accession>A0A2T3AVR4</accession>
<evidence type="ECO:0000313" key="2">
    <source>
        <dbReference type="EMBL" id="PSS12766.1"/>
    </source>
</evidence>
<dbReference type="RefSeq" id="XP_024718757.1">
    <property type="nucleotide sequence ID" value="XM_024865344.1"/>
</dbReference>
<keyword evidence="3" id="KW-1185">Reference proteome</keyword>
<dbReference type="GeneID" id="36573425"/>
<evidence type="ECO:0008006" key="4">
    <source>
        <dbReference type="Google" id="ProtNLM"/>
    </source>
</evidence>
<dbReference type="AlphaFoldDB" id="A0A2T3AVR4"/>